<dbReference type="PANTHER" id="PTHR30563">
    <property type="entry name" value="DNA RECOMBINATION PROTEIN RMUC"/>
    <property type="match status" value="1"/>
</dbReference>
<accession>A0A5C7J3L9</accession>
<evidence type="ECO:0000256" key="6">
    <source>
        <dbReference type="SAM" id="Phobius"/>
    </source>
</evidence>
<evidence type="ECO:0000313" key="7">
    <source>
        <dbReference type="EMBL" id="TXG75848.1"/>
    </source>
</evidence>
<keyword evidence="6" id="KW-1133">Transmembrane helix</keyword>
<comment type="similarity">
    <text evidence="2">Belongs to the RmuC family.</text>
</comment>
<evidence type="ECO:0000313" key="8">
    <source>
        <dbReference type="Proteomes" id="UP000321026"/>
    </source>
</evidence>
<keyword evidence="4" id="KW-0233">DNA recombination</keyword>
<dbReference type="InterPro" id="IPR003798">
    <property type="entry name" value="DNA_recombination_RmuC"/>
</dbReference>
<feature type="transmembrane region" description="Helical" evidence="6">
    <location>
        <begin position="6"/>
        <end position="24"/>
    </location>
</feature>
<evidence type="ECO:0000256" key="1">
    <source>
        <dbReference type="ARBA" id="ARBA00003416"/>
    </source>
</evidence>
<name>A0A5C7J3L9_9BACT</name>
<dbReference type="AlphaFoldDB" id="A0A5C7J3L9"/>
<dbReference type="Pfam" id="PF02646">
    <property type="entry name" value="RmuC"/>
    <property type="match status" value="1"/>
</dbReference>
<evidence type="ECO:0000256" key="3">
    <source>
        <dbReference type="ARBA" id="ARBA00023054"/>
    </source>
</evidence>
<comment type="function">
    <text evidence="1">Involved in DNA recombination.</text>
</comment>
<dbReference type="Proteomes" id="UP000321026">
    <property type="component" value="Unassembled WGS sequence"/>
</dbReference>
<sequence length="363" mass="41800">MTNIVLLLFGAMAMGLGMALYFLWRVSRKENTTQDIEDRLRVFDQGMRQEMLQFSQSLFQEFHHLRENLDKRLHDNTERLDKRLENAGQSYVDVQKQLVEVTKMNEAILEVTKDVASLQDILKAPKIRGGFGELMLNDLLSQMLAPEHFVIQHTFKSGETVDALIKLAGGSISVDSKFPLENFKRLMALPDGPERHSARRQFLSDVKKHVDAIATKYIVPSEGTIDLALMYIPAENVYYETIIKEEGDGGLYEYFNQKHVVPVSPNSFYAYLKTIMYGLQGMRIEKRAKEMFVELERLGREFGKFEADFEVLGKHIGNARTKYEETEKKLLRLGEQFERTRLTSDAEKERTLSTESSSTHQLL</sequence>
<proteinExistence type="inferred from homology"/>
<protein>
    <submittedName>
        <fullName evidence="7">DNA recombination protein RmuC</fullName>
    </submittedName>
</protein>
<keyword evidence="6" id="KW-0472">Membrane</keyword>
<keyword evidence="6" id="KW-0812">Transmembrane</keyword>
<dbReference type="PANTHER" id="PTHR30563:SF0">
    <property type="entry name" value="DNA RECOMBINATION PROTEIN RMUC"/>
    <property type="match status" value="1"/>
</dbReference>
<evidence type="ECO:0000256" key="5">
    <source>
        <dbReference type="SAM" id="MobiDB-lite"/>
    </source>
</evidence>
<dbReference type="GO" id="GO:0006310">
    <property type="term" value="P:DNA recombination"/>
    <property type="evidence" value="ECO:0007669"/>
    <property type="project" value="UniProtKB-KW"/>
</dbReference>
<feature type="region of interest" description="Disordered" evidence="5">
    <location>
        <begin position="343"/>
        <end position="363"/>
    </location>
</feature>
<evidence type="ECO:0000256" key="2">
    <source>
        <dbReference type="ARBA" id="ARBA00009840"/>
    </source>
</evidence>
<reference evidence="7 8" key="1">
    <citation type="submission" date="2018-09" db="EMBL/GenBank/DDBJ databases">
        <title>Metagenome Assembled Genomes from an Advanced Water Purification Facility.</title>
        <authorList>
            <person name="Stamps B.W."/>
            <person name="Spear J.R."/>
        </authorList>
    </citation>
    <scope>NUCLEOTIDE SEQUENCE [LARGE SCALE GENOMIC DNA]</scope>
    <source>
        <strain evidence="7">Bin_63_2</strain>
    </source>
</reference>
<organism evidence="7 8">
    <name type="scientific">Candidatus Dojkabacteria bacterium</name>
    <dbReference type="NCBI Taxonomy" id="2099670"/>
    <lineage>
        <taxon>Bacteria</taxon>
        <taxon>Candidatus Dojkabacteria</taxon>
    </lineage>
</organism>
<evidence type="ECO:0000256" key="4">
    <source>
        <dbReference type="ARBA" id="ARBA00023172"/>
    </source>
</evidence>
<gene>
    <name evidence="7" type="ORF">E6Q11_06330</name>
</gene>
<comment type="caution">
    <text evidence="7">The sequence shown here is derived from an EMBL/GenBank/DDBJ whole genome shotgun (WGS) entry which is preliminary data.</text>
</comment>
<feature type="compositionally biased region" description="Polar residues" evidence="5">
    <location>
        <begin position="353"/>
        <end position="363"/>
    </location>
</feature>
<keyword evidence="3" id="KW-0175">Coiled coil</keyword>
<dbReference type="EMBL" id="SSDS01000099">
    <property type="protein sequence ID" value="TXG75848.1"/>
    <property type="molecule type" value="Genomic_DNA"/>
</dbReference>
<feature type="compositionally biased region" description="Basic and acidic residues" evidence="5">
    <location>
        <begin position="343"/>
        <end position="352"/>
    </location>
</feature>